<reference evidence="6" key="1">
    <citation type="journal article" date="2022" name="bioRxiv">
        <title>Genomics of Preaxostyla Flagellates Illuminates Evolutionary Transitions and the Path Towards Mitochondrial Loss.</title>
        <authorList>
            <person name="Novak L.V.F."/>
            <person name="Treitli S.C."/>
            <person name="Pyrih J."/>
            <person name="Halakuc P."/>
            <person name="Pipaliya S.V."/>
            <person name="Vacek V."/>
            <person name="Brzon O."/>
            <person name="Soukal P."/>
            <person name="Eme L."/>
            <person name="Dacks J.B."/>
            <person name="Karnkowska A."/>
            <person name="Elias M."/>
            <person name="Hampl V."/>
        </authorList>
    </citation>
    <scope>NUCLEOTIDE SEQUENCE</scope>
    <source>
        <strain evidence="6">RCP-MX</strain>
    </source>
</reference>
<name>A0ABQ8UJ08_9EUKA</name>
<evidence type="ECO:0000313" key="7">
    <source>
        <dbReference type="Proteomes" id="UP001141327"/>
    </source>
</evidence>
<dbReference type="PROSITE" id="PS50865">
    <property type="entry name" value="ZF_MYND_2"/>
    <property type="match status" value="1"/>
</dbReference>
<protein>
    <submittedName>
        <fullName evidence="6">MYND finger family protein</fullName>
    </submittedName>
</protein>
<evidence type="ECO:0000256" key="2">
    <source>
        <dbReference type="ARBA" id="ARBA00022771"/>
    </source>
</evidence>
<keyword evidence="3" id="KW-0862">Zinc</keyword>
<keyword evidence="2 4" id="KW-0863">Zinc-finger</keyword>
<comment type="caution">
    <text evidence="6">The sequence shown here is derived from an EMBL/GenBank/DDBJ whole genome shotgun (WGS) entry which is preliminary data.</text>
</comment>
<dbReference type="EMBL" id="JAPMOS010000025">
    <property type="protein sequence ID" value="KAJ4458783.1"/>
    <property type="molecule type" value="Genomic_DNA"/>
</dbReference>
<accession>A0ABQ8UJ08</accession>
<dbReference type="PANTHER" id="PTHR46533:SF1">
    <property type="entry name" value="ZINC FINGER MYND DOMAIN-CONTAINING PROTEIN 12"/>
    <property type="match status" value="1"/>
</dbReference>
<evidence type="ECO:0000256" key="1">
    <source>
        <dbReference type="ARBA" id="ARBA00022723"/>
    </source>
</evidence>
<organism evidence="6 7">
    <name type="scientific">Paratrimastix pyriformis</name>
    <dbReference type="NCBI Taxonomy" id="342808"/>
    <lineage>
        <taxon>Eukaryota</taxon>
        <taxon>Metamonada</taxon>
        <taxon>Preaxostyla</taxon>
        <taxon>Paratrimastigidae</taxon>
        <taxon>Paratrimastix</taxon>
    </lineage>
</organism>
<dbReference type="InterPro" id="IPR053248">
    <property type="entry name" value="Zinc_finger_MYND_domain"/>
</dbReference>
<evidence type="ECO:0000256" key="3">
    <source>
        <dbReference type="ARBA" id="ARBA00022833"/>
    </source>
</evidence>
<dbReference type="SUPFAM" id="SSF144232">
    <property type="entry name" value="HIT/MYND zinc finger-like"/>
    <property type="match status" value="1"/>
</dbReference>
<sequence length="238" mass="26648">METGAKKAQMEGILVSPLASPKGVKYECEMCGKIASIKCKHCGVTFYCSPEHQRIDWDGIHHKICPVLNQIRSPAVLSSERERAKREHMKEKTMLSIIEISKSEAMRNLVSNHFELAMAGALQAQRHSMEIFGANRVELVPAYLLLAEASMGLEHHRQAEGYLSKAKYNVLKHPDCPNILRSRLHRFVTRVCLLRLAVGLGTFIPSFSPPPAASHLIDPSRFYPSVYDRAVPAGGFIW</sequence>
<dbReference type="Pfam" id="PF01753">
    <property type="entry name" value="zf-MYND"/>
    <property type="match status" value="1"/>
</dbReference>
<feature type="domain" description="MYND-type" evidence="5">
    <location>
        <begin position="28"/>
        <end position="65"/>
    </location>
</feature>
<evidence type="ECO:0000313" key="6">
    <source>
        <dbReference type="EMBL" id="KAJ4458783.1"/>
    </source>
</evidence>
<dbReference type="PROSITE" id="PS01360">
    <property type="entry name" value="ZF_MYND_1"/>
    <property type="match status" value="1"/>
</dbReference>
<keyword evidence="7" id="KW-1185">Reference proteome</keyword>
<evidence type="ECO:0000256" key="4">
    <source>
        <dbReference type="PROSITE-ProRule" id="PRU00134"/>
    </source>
</evidence>
<dbReference type="Proteomes" id="UP001141327">
    <property type="component" value="Unassembled WGS sequence"/>
</dbReference>
<dbReference type="InterPro" id="IPR002893">
    <property type="entry name" value="Znf_MYND"/>
</dbReference>
<proteinExistence type="predicted"/>
<gene>
    <name evidence="6" type="ORF">PAPYR_5292</name>
</gene>
<evidence type="ECO:0000259" key="5">
    <source>
        <dbReference type="PROSITE" id="PS50865"/>
    </source>
</evidence>
<keyword evidence="1" id="KW-0479">Metal-binding</keyword>
<dbReference type="Gene3D" id="6.10.140.2220">
    <property type="match status" value="1"/>
</dbReference>
<dbReference type="PANTHER" id="PTHR46533">
    <property type="entry name" value="ZINC FINGER MYND DOMAIN-CONTAINING PROTEIN 12"/>
    <property type="match status" value="1"/>
</dbReference>